<dbReference type="InterPro" id="IPR003594">
    <property type="entry name" value="HATPase_dom"/>
</dbReference>
<name>C6HYM3_9BACT</name>
<evidence type="ECO:0000313" key="8">
    <source>
        <dbReference type="Proteomes" id="UP000009374"/>
    </source>
</evidence>
<feature type="transmembrane region" description="Helical" evidence="5">
    <location>
        <begin position="68"/>
        <end position="87"/>
    </location>
</feature>
<dbReference type="PANTHER" id="PTHR42878:SF14">
    <property type="entry name" value="OSMOLARITY TWO-COMPONENT SYSTEM PROTEIN SSK1"/>
    <property type="match status" value="1"/>
</dbReference>
<dbReference type="SMART" id="SM00387">
    <property type="entry name" value="HATPase_c"/>
    <property type="match status" value="1"/>
</dbReference>
<dbReference type="SUPFAM" id="SSF55874">
    <property type="entry name" value="ATPase domain of HSP90 chaperone/DNA topoisomerase II/histidine kinase"/>
    <property type="match status" value="1"/>
</dbReference>
<comment type="catalytic activity">
    <reaction evidence="1">
        <text>ATP + protein L-histidine = ADP + protein N-phospho-L-histidine.</text>
        <dbReference type="EC" id="2.7.13.3"/>
    </reaction>
</comment>
<feature type="transmembrane region" description="Helical" evidence="5">
    <location>
        <begin position="133"/>
        <end position="157"/>
    </location>
</feature>
<evidence type="ECO:0000256" key="4">
    <source>
        <dbReference type="ARBA" id="ARBA00022777"/>
    </source>
</evidence>
<dbReference type="GO" id="GO:0007234">
    <property type="term" value="P:osmosensory signaling via phosphorelay pathway"/>
    <property type="evidence" value="ECO:0007669"/>
    <property type="project" value="TreeGrafter"/>
</dbReference>
<organism evidence="7 8">
    <name type="scientific">Leptospirillum ferrodiazotrophum</name>
    <dbReference type="NCBI Taxonomy" id="412449"/>
    <lineage>
        <taxon>Bacteria</taxon>
        <taxon>Pseudomonadati</taxon>
        <taxon>Nitrospirota</taxon>
        <taxon>Nitrospiria</taxon>
        <taxon>Nitrospirales</taxon>
        <taxon>Nitrospiraceae</taxon>
        <taxon>Leptospirillum</taxon>
    </lineage>
</organism>
<feature type="transmembrane region" description="Helical" evidence="5">
    <location>
        <begin position="32"/>
        <end position="56"/>
    </location>
</feature>
<dbReference type="GO" id="GO:0000156">
    <property type="term" value="F:phosphorelay response regulator activity"/>
    <property type="evidence" value="ECO:0007669"/>
    <property type="project" value="TreeGrafter"/>
</dbReference>
<feature type="domain" description="Histidine kinase" evidence="6">
    <location>
        <begin position="486"/>
        <end position="695"/>
    </location>
</feature>
<dbReference type="GO" id="GO:0004673">
    <property type="term" value="F:protein histidine kinase activity"/>
    <property type="evidence" value="ECO:0007669"/>
    <property type="project" value="UniProtKB-EC"/>
</dbReference>
<keyword evidence="5" id="KW-1133">Transmembrane helix</keyword>
<dbReference type="PROSITE" id="PS50109">
    <property type="entry name" value="HIS_KIN"/>
    <property type="match status" value="1"/>
</dbReference>
<dbReference type="AlphaFoldDB" id="C6HYM3"/>
<reference evidence="7 8" key="1">
    <citation type="journal article" date="2009" name="Appl. Environ. Microbiol.">
        <title>Community genomic and proteomic analyses of chemoautotrophic iron-oxidizing "Leptospirillum rubarum" (Group II) and "Leptospirillum ferrodiazotrophum" (Group III) bacteria in acid mine drainage biofilms.</title>
        <authorList>
            <person name="Goltsman D.S."/>
            <person name="Denef V.J."/>
            <person name="Singer S.W."/>
            <person name="VerBerkmoes N.C."/>
            <person name="Lefsrud M."/>
            <person name="Mueller R.S."/>
            <person name="Dick G.J."/>
            <person name="Sun C.L."/>
            <person name="Wheeler K.E."/>
            <person name="Zemla A."/>
            <person name="Baker B.J."/>
            <person name="Hauser L."/>
            <person name="Land M."/>
            <person name="Shah M.B."/>
            <person name="Thelen M.P."/>
            <person name="Hettich R.L."/>
            <person name="Banfield J.F."/>
        </authorList>
    </citation>
    <scope>NUCLEOTIDE SEQUENCE [LARGE SCALE GENOMIC DNA]</scope>
</reference>
<dbReference type="EMBL" id="GG693878">
    <property type="protein sequence ID" value="EES52308.1"/>
    <property type="molecule type" value="Genomic_DNA"/>
</dbReference>
<dbReference type="InterPro" id="IPR004358">
    <property type="entry name" value="Sig_transdc_His_kin-like_C"/>
</dbReference>
<dbReference type="InterPro" id="IPR029016">
    <property type="entry name" value="GAF-like_dom_sf"/>
</dbReference>
<dbReference type="PANTHER" id="PTHR42878">
    <property type="entry name" value="TWO-COMPONENT HISTIDINE KINASE"/>
    <property type="match status" value="1"/>
</dbReference>
<evidence type="ECO:0000313" key="7">
    <source>
        <dbReference type="EMBL" id="EES52308.1"/>
    </source>
</evidence>
<dbReference type="Proteomes" id="UP000009374">
    <property type="component" value="Unassembled WGS sequence"/>
</dbReference>
<evidence type="ECO:0000256" key="2">
    <source>
        <dbReference type="ARBA" id="ARBA00012438"/>
    </source>
</evidence>
<keyword evidence="3" id="KW-0808">Transferase</keyword>
<evidence type="ECO:0000256" key="1">
    <source>
        <dbReference type="ARBA" id="ARBA00000085"/>
    </source>
</evidence>
<dbReference type="InterPro" id="IPR036890">
    <property type="entry name" value="HATPase_C_sf"/>
</dbReference>
<dbReference type="Gene3D" id="3.30.450.40">
    <property type="match status" value="1"/>
</dbReference>
<dbReference type="Gene3D" id="3.30.565.10">
    <property type="entry name" value="Histidine kinase-like ATPase, C-terminal domain"/>
    <property type="match status" value="1"/>
</dbReference>
<dbReference type="PRINTS" id="PR00344">
    <property type="entry name" value="BCTRLSENSOR"/>
</dbReference>
<feature type="transmembrane region" description="Helical" evidence="5">
    <location>
        <begin position="270"/>
        <end position="291"/>
    </location>
</feature>
<dbReference type="Pfam" id="PF02518">
    <property type="entry name" value="HATPase_c"/>
    <property type="match status" value="1"/>
</dbReference>
<keyword evidence="4 7" id="KW-0418">Kinase</keyword>
<keyword evidence="5" id="KW-0472">Membrane</keyword>
<sequence>MKIHALLPIVSIVVTAMTFAVTALVRRRSVSTLAALLALGGFLVPAIADFFALRLHDAHQIQHYMREGFAGEFGGAFVLLVFAILYGRKEPVDELKKSTPLLLLVAVGAGFSSDLLLTEPGFVRLLQISPSHFLLIGNSELSAASFFLAGIFLLAFFQMVKTYTSATVNERWNLKYPMIGVALWAFSVLVVHGTLVAGDGFDTVFLYLEEVGLLLTDIFFLYAFLVQRPQDVALALTRQTINRSLLILLGGVGLVVLGGVANTLGTLGPVWGTLSFGLALVLGVGAFVVVFSSDRLRREFEEFLGVHFYSNRYDYRQAWMTLTRALAESGRPDELLPVLMEQTRDITLAQSLTYGTLSEGMLTLVLQESVGWSPSRDSRRIDLSPDLLSHLSDGIPRNLSRSLREPELATLFRAMNATWLLPLVFRKRLIGVLALNTKFQPIRLIEDRLFYQALSVQWTSLLVGASLARETAEKREIELLSGLRAFTFHDLKNAGGALKLLSHNAKRNMEDPEFREELLFCLENISSQIESSLEGLLSPYSQDYSSLSEFSPAERIREVVRGLGWESTPSLKVVIDARETSPVRGNPKAFDTTLRNLLINAREILEGREFPGEIRVTLRDEGENLSAVVSDNGPGMSREFMETRLFRPFQTTKKKGTGLGLFSCKLLLEQSGGRIGVSSREGEGSEFWITYPRANS</sequence>
<evidence type="ECO:0000256" key="5">
    <source>
        <dbReference type="SAM" id="Phobius"/>
    </source>
</evidence>
<dbReference type="SUPFAM" id="SSF55781">
    <property type="entry name" value="GAF domain-like"/>
    <property type="match status" value="1"/>
</dbReference>
<dbReference type="GO" id="GO:0030295">
    <property type="term" value="F:protein kinase activator activity"/>
    <property type="evidence" value="ECO:0007669"/>
    <property type="project" value="TreeGrafter"/>
</dbReference>
<accession>C6HYM3</accession>
<gene>
    <name evidence="7" type="ORF">UBAL3_94240101</name>
</gene>
<proteinExistence type="predicted"/>
<feature type="transmembrane region" description="Helical" evidence="5">
    <location>
        <begin position="178"/>
        <end position="198"/>
    </location>
</feature>
<dbReference type="InterPro" id="IPR050351">
    <property type="entry name" value="BphY/WalK/GraS-like"/>
</dbReference>
<feature type="transmembrane region" description="Helical" evidence="5">
    <location>
        <begin position="6"/>
        <end position="25"/>
    </location>
</feature>
<feature type="transmembrane region" description="Helical" evidence="5">
    <location>
        <begin position="204"/>
        <end position="225"/>
    </location>
</feature>
<keyword evidence="5" id="KW-0812">Transmembrane</keyword>
<evidence type="ECO:0000259" key="6">
    <source>
        <dbReference type="PROSITE" id="PS50109"/>
    </source>
</evidence>
<feature type="transmembrane region" description="Helical" evidence="5">
    <location>
        <begin position="99"/>
        <end position="118"/>
    </location>
</feature>
<protein>
    <recommendedName>
        <fullName evidence="2">histidine kinase</fullName>
        <ecNumber evidence="2">2.7.13.3</ecNumber>
    </recommendedName>
</protein>
<dbReference type="InterPro" id="IPR005467">
    <property type="entry name" value="His_kinase_dom"/>
</dbReference>
<evidence type="ECO:0000256" key="3">
    <source>
        <dbReference type="ARBA" id="ARBA00022679"/>
    </source>
</evidence>
<keyword evidence="8" id="KW-1185">Reference proteome</keyword>
<feature type="transmembrane region" description="Helical" evidence="5">
    <location>
        <begin position="245"/>
        <end position="264"/>
    </location>
</feature>
<dbReference type="EC" id="2.7.13.3" evidence="2"/>